<proteinExistence type="predicted"/>
<reference evidence="2" key="2">
    <citation type="submission" date="2025-09" db="UniProtKB">
        <authorList>
            <consortium name="Ensembl"/>
        </authorList>
    </citation>
    <scope>IDENTIFICATION</scope>
</reference>
<dbReference type="InterPro" id="IPR029063">
    <property type="entry name" value="SAM-dependent_MTases_sf"/>
</dbReference>
<dbReference type="Ensembl" id="ENSMALT00000008310.1">
    <property type="protein sequence ID" value="ENSMALP00000008136.1"/>
    <property type="gene ID" value="ENSMALG00000005792.1"/>
</dbReference>
<organism evidence="2 3">
    <name type="scientific">Monopterus albus</name>
    <name type="common">Swamp eel</name>
    <dbReference type="NCBI Taxonomy" id="43700"/>
    <lineage>
        <taxon>Eukaryota</taxon>
        <taxon>Metazoa</taxon>
        <taxon>Chordata</taxon>
        <taxon>Craniata</taxon>
        <taxon>Vertebrata</taxon>
        <taxon>Euteleostomi</taxon>
        <taxon>Actinopterygii</taxon>
        <taxon>Neopterygii</taxon>
        <taxon>Teleostei</taxon>
        <taxon>Neoteleostei</taxon>
        <taxon>Acanthomorphata</taxon>
        <taxon>Anabantaria</taxon>
        <taxon>Synbranchiformes</taxon>
        <taxon>Synbranchidae</taxon>
        <taxon>Monopterus</taxon>
    </lineage>
</organism>
<reference evidence="2" key="1">
    <citation type="submission" date="2025-08" db="UniProtKB">
        <authorList>
            <consortium name="Ensembl"/>
        </authorList>
    </citation>
    <scope>IDENTIFICATION</scope>
</reference>
<feature type="transmembrane region" description="Helical" evidence="1">
    <location>
        <begin position="138"/>
        <end position="165"/>
    </location>
</feature>
<sequence length="171" mass="19342">MLYFVKDPGATISFFQSLLNKNGKLVIILVSGNGLGKLWHTYKNQLCNKELSEYLTIGDIKRFLDSKGVSYQSYKLLSQLDVRNKTHCLKTFPLGHKSAIAFVAVINHQVPAVLSIVVGPRTTSYVELIKSQSLWFVFYSIAAHISLMMITPVGFVLKIFVLTYWKNEAHK</sequence>
<evidence type="ECO:0000256" key="1">
    <source>
        <dbReference type="SAM" id="Phobius"/>
    </source>
</evidence>
<feature type="transmembrane region" description="Helical" evidence="1">
    <location>
        <begin position="99"/>
        <end position="118"/>
    </location>
</feature>
<dbReference type="AlphaFoldDB" id="A0A3Q3QAK1"/>
<keyword evidence="1" id="KW-0812">Transmembrane</keyword>
<name>A0A3Q3QAK1_MONAL</name>
<dbReference type="Gene3D" id="3.40.50.150">
    <property type="entry name" value="Vaccinia Virus protein VP39"/>
    <property type="match status" value="1"/>
</dbReference>
<accession>A0A3Q3QAK1</accession>
<keyword evidence="3" id="KW-1185">Reference proteome</keyword>
<keyword evidence="1" id="KW-1133">Transmembrane helix</keyword>
<keyword evidence="1" id="KW-0472">Membrane</keyword>
<dbReference type="Proteomes" id="UP000261600">
    <property type="component" value="Unplaced"/>
</dbReference>
<evidence type="ECO:0000313" key="3">
    <source>
        <dbReference type="Proteomes" id="UP000261600"/>
    </source>
</evidence>
<protein>
    <submittedName>
        <fullName evidence="2">Uncharacterized protein</fullName>
    </submittedName>
</protein>
<dbReference type="SUPFAM" id="SSF53335">
    <property type="entry name" value="S-adenosyl-L-methionine-dependent methyltransferases"/>
    <property type="match status" value="1"/>
</dbReference>
<evidence type="ECO:0000313" key="2">
    <source>
        <dbReference type="Ensembl" id="ENSMALP00000008136.1"/>
    </source>
</evidence>